<dbReference type="Proteomes" id="UP001569963">
    <property type="component" value="Unassembled WGS sequence"/>
</dbReference>
<dbReference type="CDD" id="cd04235">
    <property type="entry name" value="AAK_CK"/>
    <property type="match status" value="1"/>
</dbReference>
<gene>
    <name evidence="6" type="ORF">SM611_22890</name>
</gene>
<dbReference type="PANTHER" id="PTHR30409:SF1">
    <property type="entry name" value="CARBAMATE KINASE-RELATED"/>
    <property type="match status" value="1"/>
</dbReference>
<dbReference type="Pfam" id="PF00696">
    <property type="entry name" value="AA_kinase"/>
    <property type="match status" value="1"/>
</dbReference>
<protein>
    <recommendedName>
        <fullName evidence="4">Carbamate kinase</fullName>
    </recommendedName>
</protein>
<keyword evidence="2 4" id="KW-0808">Transferase</keyword>
<keyword evidence="3 4" id="KW-0418">Kinase</keyword>
<dbReference type="PIRSF" id="PIRSF000723">
    <property type="entry name" value="Carbamate_kin"/>
    <property type="match status" value="1"/>
</dbReference>
<name>A0ABV4QGH9_9ACTN</name>
<dbReference type="Gene3D" id="3.40.1160.10">
    <property type="entry name" value="Acetylglutamate kinase-like"/>
    <property type="match status" value="1"/>
</dbReference>
<dbReference type="InterPro" id="IPR001048">
    <property type="entry name" value="Asp/Glu/Uridylate_kinase"/>
</dbReference>
<dbReference type="PANTHER" id="PTHR30409">
    <property type="entry name" value="CARBAMATE KINASE"/>
    <property type="match status" value="1"/>
</dbReference>
<keyword evidence="7" id="KW-1185">Reference proteome</keyword>
<evidence type="ECO:0000256" key="2">
    <source>
        <dbReference type="ARBA" id="ARBA00022679"/>
    </source>
</evidence>
<dbReference type="SUPFAM" id="SSF53633">
    <property type="entry name" value="Carbamate kinase-like"/>
    <property type="match status" value="1"/>
</dbReference>
<organism evidence="6 7">
    <name type="scientific">Actinomadura monticuli</name>
    <dbReference type="NCBI Taxonomy" id="3097367"/>
    <lineage>
        <taxon>Bacteria</taxon>
        <taxon>Bacillati</taxon>
        <taxon>Actinomycetota</taxon>
        <taxon>Actinomycetes</taxon>
        <taxon>Streptosporangiales</taxon>
        <taxon>Thermomonosporaceae</taxon>
        <taxon>Actinomadura</taxon>
    </lineage>
</organism>
<dbReference type="InterPro" id="IPR036393">
    <property type="entry name" value="AceGlu_kinase-like_sf"/>
</dbReference>
<sequence length="312" mass="32561">MRIVAALGGNALLRRGDPLDASVQIGRIREAVRGLAAAAPGNELVITHGNGPQVGLLAVESAGDPALSAPYPLDVLGAQTQGMIGYWLARELRRALPGRDVVALLTETVVAPDDPAFARPTKFVGRTYPAAEAQRLRAEHGWAVRQDGAAWRRVVPSPEPRDIVELPTIARLVDDGCLVIAAGGGGIPVDPEHQGVEAVVDKDLTAALLAEQLKADMLLLLTDVPAVMHDHGTPNAGPIGQITPRALRAMDLPSGSMGPKAEAACRFAEHRRGAVAVIGSLTDIPALLSGAAGTRIEKRGHDGHRDPAAEPS</sequence>
<dbReference type="RefSeq" id="WP_371951942.1">
    <property type="nucleotide sequence ID" value="NZ_JAXCEI010000010.1"/>
</dbReference>
<evidence type="ECO:0000259" key="5">
    <source>
        <dbReference type="Pfam" id="PF00696"/>
    </source>
</evidence>
<dbReference type="NCBIfam" id="NF009008">
    <property type="entry name" value="PRK12354.1"/>
    <property type="match status" value="1"/>
</dbReference>
<reference evidence="6 7" key="1">
    <citation type="submission" date="2023-11" db="EMBL/GenBank/DDBJ databases">
        <title>Actinomadura monticuli sp. nov., isolated from volcanic ash.</title>
        <authorList>
            <person name="Lee S.D."/>
            <person name="Yang H."/>
            <person name="Kim I.S."/>
        </authorList>
    </citation>
    <scope>NUCLEOTIDE SEQUENCE [LARGE SCALE GENOMIC DNA]</scope>
    <source>
        <strain evidence="6 7">DLS-62</strain>
    </source>
</reference>
<dbReference type="GO" id="GO:0008804">
    <property type="term" value="F:carbamate kinase activity"/>
    <property type="evidence" value="ECO:0007669"/>
    <property type="project" value="UniProtKB-EC"/>
</dbReference>
<evidence type="ECO:0000313" key="6">
    <source>
        <dbReference type="EMBL" id="MFA1541785.1"/>
    </source>
</evidence>
<comment type="caution">
    <text evidence="6">The sequence shown here is derived from an EMBL/GenBank/DDBJ whole genome shotgun (WGS) entry which is preliminary data.</text>
</comment>
<evidence type="ECO:0000256" key="3">
    <source>
        <dbReference type="ARBA" id="ARBA00022777"/>
    </source>
</evidence>
<proteinExistence type="inferred from homology"/>
<accession>A0ABV4QGH9</accession>
<evidence type="ECO:0000256" key="1">
    <source>
        <dbReference type="ARBA" id="ARBA00011066"/>
    </source>
</evidence>
<feature type="domain" description="Aspartate/glutamate/uridylate kinase" evidence="5">
    <location>
        <begin position="1"/>
        <end position="274"/>
    </location>
</feature>
<comment type="similarity">
    <text evidence="1 4">Belongs to the carbamate kinase family.</text>
</comment>
<dbReference type="EMBL" id="JAXCEI010000010">
    <property type="protein sequence ID" value="MFA1541785.1"/>
    <property type="molecule type" value="Genomic_DNA"/>
</dbReference>
<evidence type="ECO:0000256" key="4">
    <source>
        <dbReference type="PIRNR" id="PIRNR000723"/>
    </source>
</evidence>
<dbReference type="InterPro" id="IPR003964">
    <property type="entry name" value="Carb_kinase"/>
</dbReference>
<dbReference type="PRINTS" id="PR01469">
    <property type="entry name" value="CARBMTKINASE"/>
</dbReference>
<evidence type="ECO:0000313" key="7">
    <source>
        <dbReference type="Proteomes" id="UP001569963"/>
    </source>
</evidence>